<evidence type="ECO:0000259" key="5">
    <source>
        <dbReference type="PROSITE" id="PS51123"/>
    </source>
</evidence>
<reference evidence="6" key="2">
    <citation type="journal article" date="2021" name="PeerJ">
        <title>Extensive microbial diversity within the chicken gut microbiome revealed by metagenomics and culture.</title>
        <authorList>
            <person name="Gilroy R."/>
            <person name="Ravi A."/>
            <person name="Getino M."/>
            <person name="Pursley I."/>
            <person name="Horton D.L."/>
            <person name="Alikhan N.F."/>
            <person name="Baker D."/>
            <person name="Gharbi K."/>
            <person name="Hall N."/>
            <person name="Watson M."/>
            <person name="Adriaenssens E.M."/>
            <person name="Foster-Nyarko E."/>
            <person name="Jarju S."/>
            <person name="Secka A."/>
            <person name="Antonio M."/>
            <person name="Oren A."/>
            <person name="Chaudhuri R.R."/>
            <person name="La Ragione R."/>
            <person name="Hildebrand F."/>
            <person name="Pallen M.J."/>
        </authorList>
    </citation>
    <scope>NUCLEOTIDE SEQUENCE</scope>
    <source>
        <strain evidence="6">35461</strain>
    </source>
</reference>
<keyword evidence="1 4" id="KW-0732">Signal</keyword>
<evidence type="ECO:0000313" key="7">
    <source>
        <dbReference type="Proteomes" id="UP000886845"/>
    </source>
</evidence>
<evidence type="ECO:0000313" key="6">
    <source>
        <dbReference type="EMBL" id="HIV08985.1"/>
    </source>
</evidence>
<dbReference type="EMBL" id="DVOR01000082">
    <property type="protein sequence ID" value="HIV08985.1"/>
    <property type="molecule type" value="Genomic_DNA"/>
</dbReference>
<gene>
    <name evidence="6" type="ORF">IAC79_02580</name>
</gene>
<dbReference type="SUPFAM" id="SSF103088">
    <property type="entry name" value="OmpA-like"/>
    <property type="match status" value="1"/>
</dbReference>
<dbReference type="SUPFAM" id="SSF56925">
    <property type="entry name" value="OMPA-like"/>
    <property type="match status" value="1"/>
</dbReference>
<dbReference type="PANTHER" id="PTHR30329:SF21">
    <property type="entry name" value="LIPOPROTEIN YIAD-RELATED"/>
    <property type="match status" value="1"/>
</dbReference>
<dbReference type="InterPro" id="IPR050330">
    <property type="entry name" value="Bact_OuterMem_StrucFunc"/>
</dbReference>
<dbReference type="InterPro" id="IPR027385">
    <property type="entry name" value="Beta-barrel_OMP"/>
</dbReference>
<dbReference type="InterPro" id="IPR006665">
    <property type="entry name" value="OmpA-like"/>
</dbReference>
<evidence type="ECO:0000256" key="2">
    <source>
        <dbReference type="PROSITE-ProRule" id="PRU00473"/>
    </source>
</evidence>
<dbReference type="AlphaFoldDB" id="A0A9D1NLR5"/>
<dbReference type="PANTHER" id="PTHR30329">
    <property type="entry name" value="STATOR ELEMENT OF FLAGELLAR MOTOR COMPLEX"/>
    <property type="match status" value="1"/>
</dbReference>
<organism evidence="6 7">
    <name type="scientific">Candidatus Spyradenecus faecavium</name>
    <dbReference type="NCBI Taxonomy" id="2840947"/>
    <lineage>
        <taxon>Bacteria</taxon>
        <taxon>Pseudomonadati</taxon>
        <taxon>Lentisphaerota</taxon>
        <taxon>Lentisphaeria</taxon>
        <taxon>Lentisphaerales</taxon>
        <taxon>Lentisphaeraceae</taxon>
        <taxon>Lentisphaeraceae incertae sedis</taxon>
        <taxon>Candidatus Spyradenecus</taxon>
    </lineage>
</organism>
<dbReference type="Pfam" id="PF00691">
    <property type="entry name" value="OmpA"/>
    <property type="match status" value="1"/>
</dbReference>
<proteinExistence type="predicted"/>
<name>A0A9D1NLR5_9BACT</name>
<dbReference type="PROSITE" id="PS51123">
    <property type="entry name" value="OMPA_2"/>
    <property type="match status" value="1"/>
</dbReference>
<dbReference type="InterPro" id="IPR036737">
    <property type="entry name" value="OmpA-like_sf"/>
</dbReference>
<dbReference type="CDD" id="cd07185">
    <property type="entry name" value="OmpA_C-like"/>
    <property type="match status" value="1"/>
</dbReference>
<feature type="chain" id="PRO_5039073979" evidence="4">
    <location>
        <begin position="20"/>
        <end position="392"/>
    </location>
</feature>
<evidence type="ECO:0000256" key="3">
    <source>
        <dbReference type="SAM" id="MobiDB-lite"/>
    </source>
</evidence>
<dbReference type="Gene3D" id="2.40.160.20">
    <property type="match status" value="1"/>
</dbReference>
<keyword evidence="2" id="KW-0472">Membrane</keyword>
<dbReference type="Proteomes" id="UP000886845">
    <property type="component" value="Unassembled WGS sequence"/>
</dbReference>
<reference evidence="6" key="1">
    <citation type="submission" date="2020-10" db="EMBL/GenBank/DDBJ databases">
        <authorList>
            <person name="Gilroy R."/>
        </authorList>
    </citation>
    <scope>NUCLEOTIDE SEQUENCE</scope>
    <source>
        <strain evidence="6">35461</strain>
    </source>
</reference>
<sequence length="392" mass="41591">MDKFWMASALVAAAGLAGAQQGPVVTARDDAPVAPTEEDARAAATADDDGQAEGRFYLGAGVGALRLHRAASPDPGSDLRGVSPTVTLRLGYDFADSPWSLEGFGSFGRAKLRGGSGSGHALFGAGAEALWHFDRYARFDPFLAGGLSVYTGSNGSSLWQDGKQAHVFAQAGVGAFYHLTEDLSLRGDLRWHVALDDDFMSFTTADIGLAWFPGGGEDTSAETLEPLAPRGPIEAGAKRYDEASAHAEKLRDVTPVGAGDAMHLELRVGFAKDTAIIQPAEEPVMDELARMVLAAFAINPQAKVEVHGHADRQHGSDHAYNQELSEARAKSVLTRLAQNGAPVARMTAVGHSFDQPLEPVDLERGTPANRRVEIVIKGVTEAERERIRAAGK</sequence>
<feature type="signal peptide" evidence="4">
    <location>
        <begin position="1"/>
        <end position="19"/>
    </location>
</feature>
<dbReference type="Pfam" id="PF13505">
    <property type="entry name" value="OMP_b-brl"/>
    <property type="match status" value="1"/>
</dbReference>
<feature type="domain" description="OmpA-like" evidence="5">
    <location>
        <begin position="257"/>
        <end position="380"/>
    </location>
</feature>
<dbReference type="InterPro" id="IPR011250">
    <property type="entry name" value="OMP/PagP_B-barrel"/>
</dbReference>
<accession>A0A9D1NLR5</accession>
<evidence type="ECO:0000256" key="4">
    <source>
        <dbReference type="SAM" id="SignalP"/>
    </source>
</evidence>
<dbReference type="GO" id="GO:0016020">
    <property type="term" value="C:membrane"/>
    <property type="evidence" value="ECO:0007669"/>
    <property type="project" value="UniProtKB-UniRule"/>
</dbReference>
<protein>
    <submittedName>
        <fullName evidence="6">OmpA family protein</fullName>
    </submittedName>
</protein>
<evidence type="ECO:0000256" key="1">
    <source>
        <dbReference type="ARBA" id="ARBA00022729"/>
    </source>
</evidence>
<feature type="region of interest" description="Disordered" evidence="3">
    <location>
        <begin position="27"/>
        <end position="48"/>
    </location>
</feature>
<dbReference type="Gene3D" id="3.30.1330.60">
    <property type="entry name" value="OmpA-like domain"/>
    <property type="match status" value="1"/>
</dbReference>
<comment type="caution">
    <text evidence="6">The sequence shown here is derived from an EMBL/GenBank/DDBJ whole genome shotgun (WGS) entry which is preliminary data.</text>
</comment>